<feature type="non-terminal residue" evidence="2">
    <location>
        <position position="74"/>
    </location>
</feature>
<reference evidence="2" key="2">
    <citation type="submission" date="2020-01" db="EMBL/GenBank/DDBJ databases">
        <authorList>
            <consortium name="NCBI Pathogen Detection Project"/>
        </authorList>
    </citation>
    <scope>NUCLEOTIDE SEQUENCE</scope>
    <source>
        <strain evidence="2">OLC2673_Aeromonas</strain>
    </source>
</reference>
<keyword evidence="1" id="KW-0812">Transmembrane</keyword>
<proteinExistence type="predicted"/>
<feature type="transmembrane region" description="Helical" evidence="1">
    <location>
        <begin position="20"/>
        <end position="36"/>
    </location>
</feature>
<dbReference type="Proteomes" id="UP000859505">
    <property type="component" value="Unassembled WGS sequence"/>
</dbReference>
<gene>
    <name evidence="2" type="ORF">JAJ28_004759</name>
</gene>
<evidence type="ECO:0000313" key="2">
    <source>
        <dbReference type="EMBL" id="HAT6346932.1"/>
    </source>
</evidence>
<protein>
    <submittedName>
        <fullName evidence="2">ABC transporter permease</fullName>
    </submittedName>
</protein>
<evidence type="ECO:0000313" key="3">
    <source>
        <dbReference type="Proteomes" id="UP000859505"/>
    </source>
</evidence>
<keyword evidence="1" id="KW-0472">Membrane</keyword>
<keyword evidence="1" id="KW-1133">Transmembrane helix</keyword>
<dbReference type="EMBL" id="DACTUL010000097">
    <property type="protein sequence ID" value="HAT6346932.1"/>
    <property type="molecule type" value="Genomic_DNA"/>
</dbReference>
<reference evidence="2" key="1">
    <citation type="journal article" date="2018" name="Genome Biol.">
        <title>SKESA: strategic k-mer extension for scrupulous assemblies.</title>
        <authorList>
            <person name="Souvorov A."/>
            <person name="Agarwala R."/>
            <person name="Lipman D.J."/>
        </authorList>
    </citation>
    <scope>NUCLEOTIDE SEQUENCE</scope>
    <source>
        <strain evidence="2">OLC2673_Aeromonas</strain>
    </source>
</reference>
<comment type="caution">
    <text evidence="2">The sequence shown here is derived from an EMBL/GenBank/DDBJ whole genome shotgun (WGS) entry which is preliminary data.</text>
</comment>
<sequence length="74" mass="8578">MLGFWDLLRLELRTLLADRAIMLTLFGGVFFYSFLYPQPYLHQLPREEAVVVVNEDGSQLSRQLEFMADATPQV</sequence>
<organism evidence="2 3">
    <name type="scientific">Aeromonas hydrophila</name>
    <dbReference type="NCBI Taxonomy" id="644"/>
    <lineage>
        <taxon>Bacteria</taxon>
        <taxon>Pseudomonadati</taxon>
        <taxon>Pseudomonadota</taxon>
        <taxon>Gammaproteobacteria</taxon>
        <taxon>Aeromonadales</taxon>
        <taxon>Aeromonadaceae</taxon>
        <taxon>Aeromonas</taxon>
    </lineage>
</organism>
<name>A0AAD3UEX2_AERHY</name>
<dbReference type="AlphaFoldDB" id="A0AAD3UEX2"/>
<accession>A0AAD3UEX2</accession>
<evidence type="ECO:0000256" key="1">
    <source>
        <dbReference type="SAM" id="Phobius"/>
    </source>
</evidence>